<protein>
    <recommendedName>
        <fullName evidence="3">Type I-F CRISPR-associated protein Csy2</fullName>
    </recommendedName>
</protein>
<reference evidence="2" key="1">
    <citation type="submission" date="2016-02" db="EMBL/GenBank/DDBJ databases">
        <authorList>
            <person name="Sanders J.G."/>
            <person name="Lin J.Y."/>
            <person name="Wertz J.T."/>
            <person name="Russell J.A."/>
            <person name="Moreau C.S."/>
            <person name="Powell S."/>
        </authorList>
    </citation>
    <scope>NUCLEOTIDE SEQUENCE [LARGE SCALE GENOMIC DNA]</scope>
    <source>
        <strain evidence="2">CAG34</strain>
    </source>
</reference>
<accession>A0A139SI35</accession>
<dbReference type="STRING" id="1548207.AXK11_00765"/>
<organism evidence="1 2">
    <name type="scientific">Cephaloticoccus primus</name>
    <dbReference type="NCBI Taxonomy" id="1548207"/>
    <lineage>
        <taxon>Bacteria</taxon>
        <taxon>Pseudomonadati</taxon>
        <taxon>Verrucomicrobiota</taxon>
        <taxon>Opitutia</taxon>
        <taxon>Opitutales</taxon>
        <taxon>Opitutaceae</taxon>
        <taxon>Cephaloticoccus</taxon>
    </lineage>
</organism>
<keyword evidence="2" id="KW-1185">Reference proteome</keyword>
<dbReference type="EMBL" id="LSZQ01000067">
    <property type="protein sequence ID" value="KXU34209.1"/>
    <property type="molecule type" value="Genomic_DNA"/>
</dbReference>
<proteinExistence type="predicted"/>
<evidence type="ECO:0000313" key="1">
    <source>
        <dbReference type="EMBL" id="KXU34209.1"/>
    </source>
</evidence>
<dbReference type="CDD" id="cd09736">
    <property type="entry name" value="Csy2_I-F"/>
    <property type="match status" value="1"/>
</dbReference>
<evidence type="ECO:0008006" key="3">
    <source>
        <dbReference type="Google" id="ProtNLM"/>
    </source>
</evidence>
<sequence length="321" mass="36214">MSVDHIADEGLLVLPRLRIQNANAISSPLTHGFPSITAFAGFMWALERRLTAAGINLGFDAFGVICHSHQEQVADGYVKTFHLTRNPVDRAGDTAAIIEEGRVHLELTLIFSAFGKGGEESHIFRQSMQEARDKLTKSIAQQICTMRVAGGSIVLPEPEVQLIPISESTRTSDFQRWRRRWLPGFALVSRDDLLKTHWEKLKSVKSDTSLLDAWLDLSRFNYKAEQSASGKVKWQHDRPQHSGWIVPIPIGYGSLSELYGPSEVHNARDTETPFRFVESLHSIGQWLGPHQLSDIDQLLWKPDNAPERGLYRLRNSYRPSP</sequence>
<dbReference type="Proteomes" id="UP000070058">
    <property type="component" value="Unassembled WGS sequence"/>
</dbReference>
<name>A0A139SI35_9BACT</name>
<evidence type="ECO:0000313" key="2">
    <source>
        <dbReference type="Proteomes" id="UP000070058"/>
    </source>
</evidence>
<dbReference type="RefSeq" id="WP_068631281.1">
    <property type="nucleotide sequence ID" value="NZ_LSZQ01000067.1"/>
</dbReference>
<dbReference type="Pfam" id="PF09614">
    <property type="entry name" value="Cas_Csy2"/>
    <property type="match status" value="1"/>
</dbReference>
<comment type="caution">
    <text evidence="1">The sequence shown here is derived from an EMBL/GenBank/DDBJ whole genome shotgun (WGS) entry which is preliminary data.</text>
</comment>
<dbReference type="OrthoDB" id="1550641at2"/>
<dbReference type="InterPro" id="IPR013398">
    <property type="entry name" value="CRISPR-assoc_prot_Csy2"/>
</dbReference>
<dbReference type="NCBIfam" id="TIGR02565">
    <property type="entry name" value="cas_Csy2"/>
    <property type="match status" value="1"/>
</dbReference>
<gene>
    <name evidence="1" type="ORF">AXK11_00765</name>
</gene>
<dbReference type="AlphaFoldDB" id="A0A139SI35"/>